<dbReference type="GO" id="GO:0009425">
    <property type="term" value="C:bacterial-type flagellum basal body"/>
    <property type="evidence" value="ECO:0007669"/>
    <property type="project" value="InterPro"/>
</dbReference>
<evidence type="ECO:0000256" key="3">
    <source>
        <dbReference type="ARBA" id="ARBA00021897"/>
    </source>
</evidence>
<dbReference type="Pfam" id="PF01052">
    <property type="entry name" value="FliMN_C"/>
    <property type="match status" value="1"/>
</dbReference>
<dbReference type="SUPFAM" id="SSF101801">
    <property type="entry name" value="Surface presentation of antigens (SPOA)"/>
    <property type="match status" value="1"/>
</dbReference>
<dbReference type="InterPro" id="IPR036429">
    <property type="entry name" value="SpoA-like_sf"/>
</dbReference>
<sequence length="144" mass="15219">MSDTPPERSGATGSVSWQSFDRPEGTGETAAPGEQAGGEAASVHPAAFMALSQETQSGGPQSIEFLRDVEVELTAELGTARMQIKHILGLRPGSVVELNRLAGEPVDIMVNKTLIARGEVVVVDEKFAVRVVEIVPPERRLGSG</sequence>
<reference evidence="10 11" key="2">
    <citation type="journal article" date="2010" name="Stand. Genomic Sci.">
        <title>Complete genome sequence of Desulfohalobium retbaense type strain (HR(100)).</title>
        <authorList>
            <person name="Spring S."/>
            <person name="Nolan M."/>
            <person name="Lapidus A."/>
            <person name="Glavina Del Rio T."/>
            <person name="Copeland A."/>
            <person name="Tice H."/>
            <person name="Cheng J.F."/>
            <person name="Lucas S."/>
            <person name="Land M."/>
            <person name="Chen F."/>
            <person name="Bruce D."/>
            <person name="Goodwin L."/>
            <person name="Pitluck S."/>
            <person name="Ivanova N."/>
            <person name="Mavromatis K."/>
            <person name="Mikhailova N."/>
            <person name="Pati A."/>
            <person name="Chen A."/>
            <person name="Palaniappan K."/>
            <person name="Hauser L."/>
            <person name="Chang Y.J."/>
            <person name="Jeffries C.D."/>
            <person name="Munk C."/>
            <person name="Kiss H."/>
            <person name="Chain P."/>
            <person name="Han C."/>
            <person name="Brettin T."/>
            <person name="Detter J.C."/>
            <person name="Schuler E."/>
            <person name="Goker M."/>
            <person name="Rohde M."/>
            <person name="Bristow J."/>
            <person name="Eisen J.A."/>
            <person name="Markowitz V."/>
            <person name="Hugenholtz P."/>
            <person name="Kyrpides N.C."/>
            <person name="Klenk H.P."/>
        </authorList>
    </citation>
    <scope>NUCLEOTIDE SEQUENCE [LARGE SCALE GENOMIC DNA]</scope>
    <source>
        <strain evidence="11">ATCC 49802 / DSM 20745 / S 6022</strain>
    </source>
</reference>
<dbReference type="STRING" id="479434.Sthe_0583"/>
<evidence type="ECO:0000256" key="8">
    <source>
        <dbReference type="SAM" id="MobiDB-lite"/>
    </source>
</evidence>
<comment type="subcellular location">
    <subcellularLocation>
        <location evidence="1">Cell membrane</location>
        <topology evidence="1">Peripheral membrane protein</topology>
        <orientation evidence="1">Cytoplasmic side</orientation>
    </subcellularLocation>
</comment>
<keyword evidence="10" id="KW-0969">Cilium</keyword>
<keyword evidence="6" id="KW-0283">Flagellar rotation</keyword>
<keyword evidence="10" id="KW-0966">Cell projection</keyword>
<evidence type="ECO:0000256" key="1">
    <source>
        <dbReference type="ARBA" id="ARBA00004413"/>
    </source>
</evidence>
<dbReference type="GO" id="GO:0003774">
    <property type="term" value="F:cytoskeletal motor activity"/>
    <property type="evidence" value="ECO:0007669"/>
    <property type="project" value="InterPro"/>
</dbReference>
<dbReference type="PANTHER" id="PTHR43484:SF1">
    <property type="entry name" value="FLAGELLAR MOTOR SWITCH PROTEIN FLIN"/>
    <property type="match status" value="1"/>
</dbReference>
<evidence type="ECO:0000313" key="11">
    <source>
        <dbReference type="Proteomes" id="UP000002027"/>
    </source>
</evidence>
<dbReference type="EMBL" id="CP001823">
    <property type="protein sequence ID" value="ACZ38021.1"/>
    <property type="molecule type" value="Genomic_DNA"/>
</dbReference>
<dbReference type="HOGENOM" id="CLU_097058_1_0_0"/>
<keyword evidence="11" id="KW-1185">Reference proteome</keyword>
<evidence type="ECO:0000256" key="4">
    <source>
        <dbReference type="ARBA" id="ARBA00022475"/>
    </source>
</evidence>
<evidence type="ECO:0000256" key="5">
    <source>
        <dbReference type="ARBA" id="ARBA00022500"/>
    </source>
</evidence>
<keyword evidence="7" id="KW-0472">Membrane</keyword>
<protein>
    <recommendedName>
        <fullName evidence="3">Flagellar motor switch protein FliN</fullName>
    </recommendedName>
</protein>
<dbReference type="KEGG" id="sti:Sthe_0583"/>
<dbReference type="InterPro" id="IPR051469">
    <property type="entry name" value="FliN/MopA/SpaO"/>
</dbReference>
<dbReference type="RefSeq" id="WP_012871068.1">
    <property type="nucleotide sequence ID" value="NC_013523.1"/>
</dbReference>
<evidence type="ECO:0000259" key="9">
    <source>
        <dbReference type="Pfam" id="PF01052"/>
    </source>
</evidence>
<dbReference type="NCBIfam" id="TIGR02480">
    <property type="entry name" value="fliN"/>
    <property type="match status" value="1"/>
</dbReference>
<feature type="compositionally biased region" description="Low complexity" evidence="8">
    <location>
        <begin position="26"/>
        <end position="41"/>
    </location>
</feature>
<dbReference type="PANTHER" id="PTHR43484">
    <property type="match status" value="1"/>
</dbReference>
<dbReference type="Proteomes" id="UP000002027">
    <property type="component" value="Chromosome 1"/>
</dbReference>
<organism evidence="10 11">
    <name type="scientific">Sphaerobacter thermophilus (strain ATCC 49802 / DSM 20745 / KCCM 41009 / NCIMB 13125 / S 6022)</name>
    <dbReference type="NCBI Taxonomy" id="479434"/>
    <lineage>
        <taxon>Bacteria</taxon>
        <taxon>Pseudomonadati</taxon>
        <taxon>Thermomicrobiota</taxon>
        <taxon>Thermomicrobia</taxon>
        <taxon>Sphaerobacterales</taxon>
        <taxon>Sphaerobacterineae</taxon>
        <taxon>Sphaerobacteraceae</taxon>
        <taxon>Sphaerobacter</taxon>
    </lineage>
</organism>
<dbReference type="GO" id="GO:0005886">
    <property type="term" value="C:plasma membrane"/>
    <property type="evidence" value="ECO:0007669"/>
    <property type="project" value="UniProtKB-SubCell"/>
</dbReference>
<feature type="region of interest" description="Disordered" evidence="8">
    <location>
        <begin position="1"/>
        <end position="46"/>
    </location>
</feature>
<proteinExistence type="inferred from homology"/>
<gene>
    <name evidence="10" type="ordered locus">Sthe_0583</name>
</gene>
<dbReference type="InterPro" id="IPR012826">
    <property type="entry name" value="FliN"/>
</dbReference>
<dbReference type="InterPro" id="IPR001543">
    <property type="entry name" value="FliN-like_C"/>
</dbReference>
<evidence type="ECO:0000256" key="7">
    <source>
        <dbReference type="ARBA" id="ARBA00023136"/>
    </source>
</evidence>
<dbReference type="PRINTS" id="PR00956">
    <property type="entry name" value="FLGMOTORFLIN"/>
</dbReference>
<keyword evidence="4" id="KW-1003">Cell membrane</keyword>
<evidence type="ECO:0000256" key="6">
    <source>
        <dbReference type="ARBA" id="ARBA00022779"/>
    </source>
</evidence>
<keyword evidence="10" id="KW-0282">Flagellum</keyword>
<dbReference type="GO" id="GO:0006935">
    <property type="term" value="P:chemotaxis"/>
    <property type="evidence" value="ECO:0007669"/>
    <property type="project" value="UniProtKB-KW"/>
</dbReference>
<dbReference type="InterPro" id="IPR001172">
    <property type="entry name" value="FliN_T3SS_HrcQb"/>
</dbReference>
<evidence type="ECO:0000313" key="10">
    <source>
        <dbReference type="EMBL" id="ACZ38021.1"/>
    </source>
</evidence>
<dbReference type="AlphaFoldDB" id="D1C1A4"/>
<dbReference type="GO" id="GO:0071973">
    <property type="term" value="P:bacterial-type flagellum-dependent cell motility"/>
    <property type="evidence" value="ECO:0007669"/>
    <property type="project" value="InterPro"/>
</dbReference>
<feature type="domain" description="Flagellar motor switch protein FliN-like C-terminal" evidence="9">
    <location>
        <begin position="66"/>
        <end position="135"/>
    </location>
</feature>
<dbReference type="eggNOG" id="COG1886">
    <property type="taxonomic scope" value="Bacteria"/>
</dbReference>
<dbReference type="InParanoid" id="D1C1A4"/>
<reference evidence="11" key="1">
    <citation type="submission" date="2009-11" db="EMBL/GenBank/DDBJ databases">
        <title>The complete chromosome 1 of Sphaerobacter thermophilus DSM 20745.</title>
        <authorList>
            <person name="Lucas S."/>
            <person name="Copeland A."/>
            <person name="Lapidus A."/>
            <person name="Glavina del Rio T."/>
            <person name="Dalin E."/>
            <person name="Tice H."/>
            <person name="Bruce D."/>
            <person name="Goodwin L."/>
            <person name="Pitluck S."/>
            <person name="Kyrpides N."/>
            <person name="Mavromatis K."/>
            <person name="Ivanova N."/>
            <person name="Mikhailova N."/>
            <person name="LaButti K.M."/>
            <person name="Clum A."/>
            <person name="Sun H.I."/>
            <person name="Brettin T."/>
            <person name="Detter J.C."/>
            <person name="Han C."/>
            <person name="Larimer F."/>
            <person name="Land M."/>
            <person name="Hauser L."/>
            <person name="Markowitz V."/>
            <person name="Cheng J.F."/>
            <person name="Hugenholtz P."/>
            <person name="Woyke T."/>
            <person name="Wu D."/>
            <person name="Steenblock K."/>
            <person name="Schneider S."/>
            <person name="Pukall R."/>
            <person name="Goeker M."/>
            <person name="Klenk H.P."/>
            <person name="Eisen J.A."/>
        </authorList>
    </citation>
    <scope>NUCLEOTIDE SEQUENCE [LARGE SCALE GENOMIC DNA]</scope>
    <source>
        <strain evidence="11">ATCC 49802 / DSM 20745 / S 6022</strain>
    </source>
</reference>
<comment type="similarity">
    <text evidence="2">Belongs to the FliN/MopA/SpaO family.</text>
</comment>
<keyword evidence="5" id="KW-0145">Chemotaxis</keyword>
<name>D1C1A4_SPHTD</name>
<dbReference type="Gene3D" id="2.30.330.10">
    <property type="entry name" value="SpoA-like"/>
    <property type="match status" value="1"/>
</dbReference>
<accession>D1C1A4</accession>
<evidence type="ECO:0000256" key="2">
    <source>
        <dbReference type="ARBA" id="ARBA00009226"/>
    </source>
</evidence>